<gene>
    <name evidence="13" type="ORF">AMAG_06176</name>
</gene>
<comment type="catalytic activity">
    <reaction evidence="11">
        <text>a very-long-chain acyl-CoA + malonyl-CoA + H(+) = a very-long-chain 3-oxoacyl-CoA + CO2 + CoA</text>
        <dbReference type="Rhea" id="RHEA:32727"/>
        <dbReference type="ChEBI" id="CHEBI:15378"/>
        <dbReference type="ChEBI" id="CHEBI:16526"/>
        <dbReference type="ChEBI" id="CHEBI:57287"/>
        <dbReference type="ChEBI" id="CHEBI:57384"/>
        <dbReference type="ChEBI" id="CHEBI:90725"/>
        <dbReference type="ChEBI" id="CHEBI:90736"/>
        <dbReference type="EC" id="2.3.1.199"/>
    </reaction>
</comment>
<keyword evidence="5 12" id="KW-0812">Transmembrane</keyword>
<evidence type="ECO:0000256" key="3">
    <source>
        <dbReference type="ARBA" id="ARBA00022516"/>
    </source>
</evidence>
<reference evidence="13 14" key="1">
    <citation type="submission" date="2009-11" db="EMBL/GenBank/DDBJ databases">
        <title>Annotation of Allomyces macrogynus ATCC 38327.</title>
        <authorList>
            <consortium name="The Broad Institute Genome Sequencing Platform"/>
            <person name="Russ C."/>
            <person name="Cuomo C."/>
            <person name="Burger G."/>
            <person name="Gray M.W."/>
            <person name="Holland P.W.H."/>
            <person name="King N."/>
            <person name="Lang F.B.F."/>
            <person name="Roger A.J."/>
            <person name="Ruiz-Trillo I."/>
            <person name="Young S.K."/>
            <person name="Zeng Q."/>
            <person name="Gargeya S."/>
            <person name="Fitzgerald M."/>
            <person name="Haas B."/>
            <person name="Abouelleil A."/>
            <person name="Alvarado L."/>
            <person name="Arachchi H.M."/>
            <person name="Berlin A."/>
            <person name="Chapman S.B."/>
            <person name="Gearin G."/>
            <person name="Goldberg J."/>
            <person name="Griggs A."/>
            <person name="Gujja S."/>
            <person name="Hansen M."/>
            <person name="Heiman D."/>
            <person name="Howarth C."/>
            <person name="Larimer J."/>
            <person name="Lui A."/>
            <person name="MacDonald P.J.P."/>
            <person name="McCowen C."/>
            <person name="Montmayeur A."/>
            <person name="Murphy C."/>
            <person name="Neiman D."/>
            <person name="Pearson M."/>
            <person name="Priest M."/>
            <person name="Roberts A."/>
            <person name="Saif S."/>
            <person name="Shea T."/>
            <person name="Sisk P."/>
            <person name="Stolte C."/>
            <person name="Sykes S."/>
            <person name="Wortman J."/>
            <person name="Nusbaum C."/>
            <person name="Birren B."/>
        </authorList>
    </citation>
    <scope>NUCLEOTIDE SEQUENCE [LARGE SCALE GENOMIC DNA]</scope>
    <source>
        <strain evidence="13 14">ATCC 38327</strain>
    </source>
</reference>
<dbReference type="PANTHER" id="PTHR11157">
    <property type="entry name" value="FATTY ACID ACYL TRANSFERASE-RELATED"/>
    <property type="match status" value="1"/>
</dbReference>
<comment type="subcellular location">
    <subcellularLocation>
        <location evidence="1">Membrane</location>
        <topology evidence="1">Multi-pass membrane protein</topology>
    </subcellularLocation>
</comment>
<dbReference type="Proteomes" id="UP000054350">
    <property type="component" value="Unassembled WGS sequence"/>
</dbReference>
<dbReference type="AlphaFoldDB" id="A0A0L0SFX0"/>
<accession>A0A0L0SFX0</accession>
<feature type="transmembrane region" description="Helical" evidence="12">
    <location>
        <begin position="183"/>
        <end position="205"/>
    </location>
</feature>
<evidence type="ECO:0000256" key="7">
    <source>
        <dbReference type="ARBA" id="ARBA00022989"/>
    </source>
</evidence>
<protein>
    <recommendedName>
        <fullName evidence="12">Elongation of fatty acids protein</fullName>
        <ecNumber evidence="12">2.3.1.-</ecNumber>
    </recommendedName>
</protein>
<evidence type="ECO:0000313" key="14">
    <source>
        <dbReference type="Proteomes" id="UP000054350"/>
    </source>
</evidence>
<dbReference type="eggNOG" id="KOG3071">
    <property type="taxonomic scope" value="Eukaryota"/>
</dbReference>
<keyword evidence="7 12" id="KW-1133">Transmembrane helix</keyword>
<dbReference type="OrthoDB" id="434092at2759"/>
<evidence type="ECO:0000256" key="2">
    <source>
        <dbReference type="ARBA" id="ARBA00007263"/>
    </source>
</evidence>
<dbReference type="STRING" id="578462.A0A0L0SFX0"/>
<keyword evidence="8 12" id="KW-0443">Lipid metabolism</keyword>
<dbReference type="VEuPathDB" id="FungiDB:AMAG_06176"/>
<evidence type="ECO:0000256" key="1">
    <source>
        <dbReference type="ARBA" id="ARBA00004141"/>
    </source>
</evidence>
<name>A0A0L0SFX0_ALLM3</name>
<dbReference type="GO" id="GO:0030148">
    <property type="term" value="P:sphingolipid biosynthetic process"/>
    <property type="evidence" value="ECO:0007669"/>
    <property type="project" value="TreeGrafter"/>
</dbReference>
<evidence type="ECO:0000256" key="6">
    <source>
        <dbReference type="ARBA" id="ARBA00022832"/>
    </source>
</evidence>
<keyword evidence="10 12" id="KW-0275">Fatty acid biosynthesis</keyword>
<evidence type="ECO:0000256" key="5">
    <source>
        <dbReference type="ARBA" id="ARBA00022692"/>
    </source>
</evidence>
<dbReference type="GO" id="GO:0009922">
    <property type="term" value="F:fatty acid elongase activity"/>
    <property type="evidence" value="ECO:0007669"/>
    <property type="project" value="UniProtKB-EC"/>
</dbReference>
<feature type="transmembrane region" description="Helical" evidence="12">
    <location>
        <begin position="158"/>
        <end position="177"/>
    </location>
</feature>
<keyword evidence="9 12" id="KW-0472">Membrane</keyword>
<keyword evidence="6 12" id="KW-0276">Fatty acid metabolism</keyword>
<feature type="transmembrane region" description="Helical" evidence="12">
    <location>
        <begin position="83"/>
        <end position="110"/>
    </location>
</feature>
<comment type="catalytic activity">
    <reaction evidence="12">
        <text>an acyl-CoA + malonyl-CoA + H(+) = a 3-oxoacyl-CoA + CO2 + CoA</text>
        <dbReference type="Rhea" id="RHEA:50252"/>
        <dbReference type="ChEBI" id="CHEBI:15378"/>
        <dbReference type="ChEBI" id="CHEBI:16526"/>
        <dbReference type="ChEBI" id="CHEBI:57287"/>
        <dbReference type="ChEBI" id="CHEBI:57384"/>
        <dbReference type="ChEBI" id="CHEBI:58342"/>
        <dbReference type="ChEBI" id="CHEBI:90726"/>
    </reaction>
    <physiologicalReaction direction="left-to-right" evidence="12">
        <dbReference type="Rhea" id="RHEA:50253"/>
    </physiologicalReaction>
</comment>
<keyword evidence="4 12" id="KW-0808">Transferase</keyword>
<dbReference type="GO" id="GO:0034625">
    <property type="term" value="P:fatty acid elongation, monounsaturated fatty acid"/>
    <property type="evidence" value="ECO:0007669"/>
    <property type="project" value="TreeGrafter"/>
</dbReference>
<dbReference type="EMBL" id="GG745338">
    <property type="protein sequence ID" value="KNE61347.1"/>
    <property type="molecule type" value="Genomic_DNA"/>
</dbReference>
<dbReference type="Pfam" id="PF01151">
    <property type="entry name" value="ELO"/>
    <property type="match status" value="1"/>
</dbReference>
<dbReference type="PROSITE" id="PS01188">
    <property type="entry name" value="ELO"/>
    <property type="match status" value="1"/>
</dbReference>
<evidence type="ECO:0000256" key="10">
    <source>
        <dbReference type="ARBA" id="ARBA00023160"/>
    </source>
</evidence>
<keyword evidence="14" id="KW-1185">Reference proteome</keyword>
<feature type="transmembrane region" description="Helical" evidence="12">
    <location>
        <begin position="269"/>
        <end position="289"/>
    </location>
</feature>
<dbReference type="GO" id="GO:0042761">
    <property type="term" value="P:very long-chain fatty acid biosynthetic process"/>
    <property type="evidence" value="ECO:0007669"/>
    <property type="project" value="TreeGrafter"/>
</dbReference>
<comment type="similarity">
    <text evidence="2 12">Belongs to the ELO family.</text>
</comment>
<evidence type="ECO:0000256" key="11">
    <source>
        <dbReference type="ARBA" id="ARBA00047375"/>
    </source>
</evidence>
<reference evidence="13 14" key="2">
    <citation type="submission" date="2009-11" db="EMBL/GenBank/DDBJ databases">
        <title>The Genome Sequence of Allomyces macrogynus strain ATCC 38327.</title>
        <authorList>
            <consortium name="The Broad Institute Genome Sequencing Platform"/>
            <person name="Russ C."/>
            <person name="Cuomo C."/>
            <person name="Shea T."/>
            <person name="Young S.K."/>
            <person name="Zeng Q."/>
            <person name="Koehrsen M."/>
            <person name="Haas B."/>
            <person name="Borodovsky M."/>
            <person name="Guigo R."/>
            <person name="Alvarado L."/>
            <person name="Berlin A."/>
            <person name="Borenstein D."/>
            <person name="Chen Z."/>
            <person name="Engels R."/>
            <person name="Freedman E."/>
            <person name="Gellesch M."/>
            <person name="Goldberg J."/>
            <person name="Griggs A."/>
            <person name="Gujja S."/>
            <person name="Heiman D."/>
            <person name="Hepburn T."/>
            <person name="Howarth C."/>
            <person name="Jen D."/>
            <person name="Larson L."/>
            <person name="Lewis B."/>
            <person name="Mehta T."/>
            <person name="Park D."/>
            <person name="Pearson M."/>
            <person name="Roberts A."/>
            <person name="Saif S."/>
            <person name="Shenoy N."/>
            <person name="Sisk P."/>
            <person name="Stolte C."/>
            <person name="Sykes S."/>
            <person name="Walk T."/>
            <person name="White J."/>
            <person name="Yandava C."/>
            <person name="Burger G."/>
            <person name="Gray M.W."/>
            <person name="Holland P.W.H."/>
            <person name="King N."/>
            <person name="Lang F.B.F."/>
            <person name="Roger A.J."/>
            <person name="Ruiz-Trillo I."/>
            <person name="Lander E."/>
            <person name="Nusbaum C."/>
        </authorList>
    </citation>
    <scope>NUCLEOTIDE SEQUENCE [LARGE SCALE GENOMIC DNA]</scope>
    <source>
        <strain evidence="13 14">ATCC 38327</strain>
    </source>
</reference>
<evidence type="ECO:0000256" key="9">
    <source>
        <dbReference type="ARBA" id="ARBA00023136"/>
    </source>
</evidence>
<feature type="transmembrane region" description="Helical" evidence="12">
    <location>
        <begin position="217"/>
        <end position="236"/>
    </location>
</feature>
<organism evidence="13 14">
    <name type="scientific">Allomyces macrogynus (strain ATCC 38327)</name>
    <name type="common">Allomyces javanicus var. macrogynus</name>
    <dbReference type="NCBI Taxonomy" id="578462"/>
    <lineage>
        <taxon>Eukaryota</taxon>
        <taxon>Fungi</taxon>
        <taxon>Fungi incertae sedis</taxon>
        <taxon>Blastocladiomycota</taxon>
        <taxon>Blastocladiomycetes</taxon>
        <taxon>Blastocladiales</taxon>
        <taxon>Blastocladiaceae</taxon>
        <taxon>Allomyces</taxon>
    </lineage>
</organism>
<dbReference type="GO" id="GO:0005789">
    <property type="term" value="C:endoplasmic reticulum membrane"/>
    <property type="evidence" value="ECO:0007669"/>
    <property type="project" value="TreeGrafter"/>
</dbReference>
<dbReference type="GO" id="GO:0019367">
    <property type="term" value="P:fatty acid elongation, saturated fatty acid"/>
    <property type="evidence" value="ECO:0007669"/>
    <property type="project" value="TreeGrafter"/>
</dbReference>
<evidence type="ECO:0000313" key="13">
    <source>
        <dbReference type="EMBL" id="KNE61347.1"/>
    </source>
</evidence>
<evidence type="ECO:0000256" key="12">
    <source>
        <dbReference type="RuleBase" id="RU361115"/>
    </source>
</evidence>
<dbReference type="EC" id="2.3.1.-" evidence="12"/>
<dbReference type="GO" id="GO:0034626">
    <property type="term" value="P:fatty acid elongation, polyunsaturated fatty acid"/>
    <property type="evidence" value="ECO:0007669"/>
    <property type="project" value="TreeGrafter"/>
</dbReference>
<dbReference type="OMA" id="PISWVPI"/>
<proteinExistence type="inferred from homology"/>
<evidence type="ECO:0000256" key="8">
    <source>
        <dbReference type="ARBA" id="ARBA00023098"/>
    </source>
</evidence>
<dbReference type="PANTHER" id="PTHR11157:SF134">
    <property type="entry name" value="ELONGATION OF FATTY ACIDS PROTEIN 1-RELATED"/>
    <property type="match status" value="1"/>
</dbReference>
<feature type="transmembrane region" description="Helical" evidence="12">
    <location>
        <begin position="130"/>
        <end position="151"/>
    </location>
</feature>
<sequence length="308" mass="34629">MSAKLVSDTILDALPAPVFTPFLRTAYEAVVGAPLDSFDFENVPLSSGTIVAITAVTYVAVIFGGQAYLRATNTKPFTLQMPFFVHNVVLSLFSGFLFLAMAENVIPIILRHGLFHAICDERGLTKELLVLYYLNYLTKYYELIDTIFLVLKRKPLAFLHWYHHSLTMVLCWTQLAGAPTVQWVPILINLLVHVIMYMYYGLTAIRIRVPTVIKKSITTLQITQFVVDLVAIYYAAYHATYWHWSQAVPAALAPFVPVPTKPCTGTLTAAYFGCALITSYLFLFIDFFVKTYSRKPSGDKKGGKVKKE</sequence>
<dbReference type="InterPro" id="IPR002076">
    <property type="entry name" value="ELO_fam"/>
</dbReference>
<evidence type="ECO:0000256" key="4">
    <source>
        <dbReference type="ARBA" id="ARBA00022679"/>
    </source>
</evidence>
<feature type="transmembrane region" description="Helical" evidence="12">
    <location>
        <begin position="50"/>
        <end position="71"/>
    </location>
</feature>
<dbReference type="InterPro" id="IPR030457">
    <property type="entry name" value="ELO_CS"/>
</dbReference>
<keyword evidence="3 12" id="KW-0444">Lipid biosynthesis</keyword>